<gene>
    <name evidence="2" type="ORF">K8V70_08890</name>
</gene>
<keyword evidence="1" id="KW-1133">Transmembrane helix</keyword>
<evidence type="ECO:0000313" key="2">
    <source>
        <dbReference type="EMBL" id="HJG37954.1"/>
    </source>
</evidence>
<dbReference type="Proteomes" id="UP000753256">
    <property type="component" value="Unassembled WGS sequence"/>
</dbReference>
<keyword evidence="1" id="KW-0472">Membrane</keyword>
<reference evidence="2" key="2">
    <citation type="submission" date="2021-09" db="EMBL/GenBank/DDBJ databases">
        <authorList>
            <person name="Gilroy R."/>
        </authorList>
    </citation>
    <scope>NUCLEOTIDE SEQUENCE</scope>
    <source>
        <strain evidence="2">ChiHjej13B12-9602</strain>
    </source>
</reference>
<organism evidence="2 3">
    <name type="scientific">Enorma phocaeensis</name>
    <dbReference type="NCBI Taxonomy" id="1871019"/>
    <lineage>
        <taxon>Bacteria</taxon>
        <taxon>Bacillati</taxon>
        <taxon>Actinomycetota</taxon>
        <taxon>Coriobacteriia</taxon>
        <taxon>Coriobacteriales</taxon>
        <taxon>Coriobacteriaceae</taxon>
        <taxon>Enorma</taxon>
    </lineage>
</organism>
<accession>A0A921LTY5</accession>
<dbReference type="EMBL" id="DYUZ01000031">
    <property type="protein sequence ID" value="HJG37954.1"/>
    <property type="molecule type" value="Genomic_DNA"/>
</dbReference>
<evidence type="ECO:0000256" key="1">
    <source>
        <dbReference type="SAM" id="Phobius"/>
    </source>
</evidence>
<protein>
    <submittedName>
        <fullName evidence="2">Uncharacterized protein</fullName>
    </submittedName>
</protein>
<feature type="transmembrane region" description="Helical" evidence="1">
    <location>
        <begin position="6"/>
        <end position="27"/>
    </location>
</feature>
<name>A0A921LTY5_9ACTN</name>
<evidence type="ECO:0000313" key="3">
    <source>
        <dbReference type="Proteomes" id="UP000753256"/>
    </source>
</evidence>
<dbReference type="AlphaFoldDB" id="A0A921LTY5"/>
<keyword evidence="1" id="KW-0812">Transmembrane</keyword>
<reference evidence="2" key="1">
    <citation type="journal article" date="2021" name="PeerJ">
        <title>Extensive microbial diversity within the chicken gut microbiome revealed by metagenomics and culture.</title>
        <authorList>
            <person name="Gilroy R."/>
            <person name="Ravi A."/>
            <person name="Getino M."/>
            <person name="Pursley I."/>
            <person name="Horton D.L."/>
            <person name="Alikhan N.F."/>
            <person name="Baker D."/>
            <person name="Gharbi K."/>
            <person name="Hall N."/>
            <person name="Watson M."/>
            <person name="Adriaenssens E.M."/>
            <person name="Foster-Nyarko E."/>
            <person name="Jarju S."/>
            <person name="Secka A."/>
            <person name="Antonio M."/>
            <person name="Oren A."/>
            <person name="Chaudhuri R.R."/>
            <person name="La Ragione R."/>
            <person name="Hildebrand F."/>
            <person name="Pallen M.J."/>
        </authorList>
    </citation>
    <scope>NUCLEOTIDE SEQUENCE</scope>
    <source>
        <strain evidence="2">ChiHjej13B12-9602</strain>
    </source>
</reference>
<comment type="caution">
    <text evidence="2">The sequence shown here is derived from an EMBL/GenBank/DDBJ whole genome shotgun (WGS) entry which is preliminary data.</text>
</comment>
<dbReference type="RefSeq" id="WP_180965830.1">
    <property type="nucleotide sequence ID" value="NZ_CALUIL010000039.1"/>
</dbReference>
<proteinExistence type="predicted"/>
<sequence>MDFWSIIEPVGMIVGVVVAVAAVYFVITAIKGKMQEREERAGGSGRGGSHMRR</sequence>